<dbReference type="EMBL" id="PYGF01000002">
    <property type="protein sequence ID" value="PSL06556.1"/>
    <property type="molecule type" value="Genomic_DNA"/>
</dbReference>
<dbReference type="Proteomes" id="UP000240708">
    <property type="component" value="Unassembled WGS sequence"/>
</dbReference>
<gene>
    <name evidence="1" type="ORF">CLV48_102373</name>
</gene>
<comment type="caution">
    <text evidence="1">The sequence shown here is derived from an EMBL/GenBank/DDBJ whole genome shotgun (WGS) entry which is preliminary data.</text>
</comment>
<proteinExistence type="predicted"/>
<dbReference type="AlphaFoldDB" id="A0A2P8EAR6"/>
<reference evidence="1 2" key="1">
    <citation type="submission" date="2018-03" db="EMBL/GenBank/DDBJ databases">
        <title>Genomic Encyclopedia of Archaeal and Bacterial Type Strains, Phase II (KMG-II): from individual species to whole genera.</title>
        <authorList>
            <person name="Goeker M."/>
        </authorList>
    </citation>
    <scope>NUCLEOTIDE SEQUENCE [LARGE SCALE GENOMIC DNA]</scope>
    <source>
        <strain evidence="1 2">DSM 28057</strain>
    </source>
</reference>
<name>A0A2P8EAR6_9BACT</name>
<protein>
    <submittedName>
        <fullName evidence="1">Uncharacterized protein</fullName>
    </submittedName>
</protein>
<sequence>MAFKNGITDYLYDRFLSALPILEEFIGRYESMGLKVERVAAPNEKIAIFCRIYEQHVGIKYKVIGADAGKIKHVQLDEALLHHYFRSDNFLWKGKYSISNLVRYYNELRAEMATGGRQKHPDEWDASYCTKLKADQLSDYYRHLRSRGLRAIKDQTGRIIDWK</sequence>
<keyword evidence="2" id="KW-1185">Reference proteome</keyword>
<evidence type="ECO:0000313" key="1">
    <source>
        <dbReference type="EMBL" id="PSL06556.1"/>
    </source>
</evidence>
<evidence type="ECO:0000313" key="2">
    <source>
        <dbReference type="Proteomes" id="UP000240708"/>
    </source>
</evidence>
<accession>A0A2P8EAR6</accession>
<organism evidence="1 2">
    <name type="scientific">Cecembia rubra</name>
    <dbReference type="NCBI Taxonomy" id="1485585"/>
    <lineage>
        <taxon>Bacteria</taxon>
        <taxon>Pseudomonadati</taxon>
        <taxon>Bacteroidota</taxon>
        <taxon>Cytophagia</taxon>
        <taxon>Cytophagales</taxon>
        <taxon>Cyclobacteriaceae</taxon>
        <taxon>Cecembia</taxon>
    </lineage>
</organism>